<evidence type="ECO:0000256" key="6">
    <source>
        <dbReference type="ARBA" id="ARBA00023136"/>
    </source>
</evidence>
<dbReference type="SUPFAM" id="SSF144091">
    <property type="entry name" value="Rhomboid-like"/>
    <property type="match status" value="1"/>
</dbReference>
<dbReference type="Pfam" id="PF01694">
    <property type="entry name" value="Rhomboid"/>
    <property type="match status" value="1"/>
</dbReference>
<feature type="domain" description="Peptidase S54 rhomboid" evidence="8">
    <location>
        <begin position="148"/>
        <end position="294"/>
    </location>
</feature>
<evidence type="ECO:0000256" key="7">
    <source>
        <dbReference type="SAM" id="Phobius"/>
    </source>
</evidence>
<reference evidence="10" key="1">
    <citation type="journal article" date="2019" name="Int. J. Syst. Evol. Microbiol.">
        <title>The Global Catalogue of Microorganisms (GCM) 10K type strain sequencing project: providing services to taxonomists for standard genome sequencing and annotation.</title>
        <authorList>
            <consortium name="The Broad Institute Genomics Platform"/>
            <consortium name="The Broad Institute Genome Sequencing Center for Infectious Disease"/>
            <person name="Wu L."/>
            <person name="Ma J."/>
        </authorList>
    </citation>
    <scope>NUCLEOTIDE SEQUENCE [LARGE SCALE GENOMIC DNA]</scope>
    <source>
        <strain evidence="10">CCUG 30340</strain>
    </source>
</reference>
<keyword evidence="6 7" id="KW-0472">Membrane</keyword>
<evidence type="ECO:0000256" key="2">
    <source>
        <dbReference type="ARBA" id="ARBA00009045"/>
    </source>
</evidence>
<dbReference type="InterPro" id="IPR035952">
    <property type="entry name" value="Rhomboid-like_sf"/>
</dbReference>
<dbReference type="InterPro" id="IPR050925">
    <property type="entry name" value="Rhomboid_protease_S54"/>
</dbReference>
<dbReference type="GO" id="GO:0006508">
    <property type="term" value="P:proteolysis"/>
    <property type="evidence" value="ECO:0007669"/>
    <property type="project" value="UniProtKB-KW"/>
</dbReference>
<feature type="transmembrane region" description="Helical" evidence="7">
    <location>
        <begin position="237"/>
        <end position="259"/>
    </location>
</feature>
<dbReference type="EMBL" id="JBHSHD010000007">
    <property type="protein sequence ID" value="MFC4820728.1"/>
    <property type="molecule type" value="Genomic_DNA"/>
</dbReference>
<evidence type="ECO:0000256" key="1">
    <source>
        <dbReference type="ARBA" id="ARBA00004141"/>
    </source>
</evidence>
<dbReference type="RefSeq" id="WP_380020675.1">
    <property type="nucleotide sequence ID" value="NZ_JBHSHD010000007.1"/>
</dbReference>
<feature type="transmembrane region" description="Helical" evidence="7">
    <location>
        <begin position="154"/>
        <end position="177"/>
    </location>
</feature>
<dbReference type="GO" id="GO:0008233">
    <property type="term" value="F:peptidase activity"/>
    <property type="evidence" value="ECO:0007669"/>
    <property type="project" value="UniProtKB-KW"/>
</dbReference>
<organism evidence="9 10">
    <name type="scientific">Dokdonella ginsengisoli</name>
    <dbReference type="NCBI Taxonomy" id="363846"/>
    <lineage>
        <taxon>Bacteria</taxon>
        <taxon>Pseudomonadati</taxon>
        <taxon>Pseudomonadota</taxon>
        <taxon>Gammaproteobacteria</taxon>
        <taxon>Lysobacterales</taxon>
        <taxon>Rhodanobacteraceae</taxon>
        <taxon>Dokdonella</taxon>
    </lineage>
</organism>
<keyword evidence="4 9" id="KW-0378">Hydrolase</keyword>
<protein>
    <submittedName>
        <fullName evidence="9">Rhomboid family intramembrane serine protease</fullName>
        <ecNumber evidence="9">3.4.21.-</ecNumber>
    </submittedName>
</protein>
<sequence length="494" mass="54285">MLIVPLHRAPTWANMPWVTLALILANVFVFAFLQSGDARVRADALDYYAQQDLAQWEFPAYRQWLEAHGDDGRRQALFERFADVDAGLATQVLQSDAAFLAELRTGGLIAPDAQQREAWRERRAEFDRRWDAAFTERWMIRFSEFDPRRMFGAMFLHGGAGHLIGNMLFLAVLGLLVEGALGHGAFLALYLLGGLGSAALSLAWRWGETGAALGASGAIAALMGAYCVLWGTRKVRFFWWFFVAFDYVKAPALVLLPIWLGWELLNLFWNEGAHVGFDAHAGGIVVGALLALGVRALHWERRDFLDEDVVADARAQREVALAQAREHLGHLRIPAARALLEPLLEAQPDDFQVRAALYRCARTEPGMPRLSEAARAVLSLAPRDGAEVREQKAVYEDCLKAGAKPSPLSPMQAIALLRRWPAVGAGAEAAAHLAEWIGRAPATPGLRAACLGVARDLRERGESAPARALLEKLFAAWPASEEGGKARLLLADFA</sequence>
<comment type="subcellular location">
    <subcellularLocation>
        <location evidence="1">Membrane</location>
        <topology evidence="1">Multi-pass membrane protein</topology>
    </subcellularLocation>
</comment>
<comment type="similarity">
    <text evidence="2">Belongs to the peptidase S54 family.</text>
</comment>
<dbReference type="PANTHER" id="PTHR43731">
    <property type="entry name" value="RHOMBOID PROTEASE"/>
    <property type="match status" value="1"/>
</dbReference>
<dbReference type="EC" id="3.4.21.-" evidence="9"/>
<evidence type="ECO:0000313" key="9">
    <source>
        <dbReference type="EMBL" id="MFC4820728.1"/>
    </source>
</evidence>
<evidence type="ECO:0000256" key="4">
    <source>
        <dbReference type="ARBA" id="ARBA00022801"/>
    </source>
</evidence>
<dbReference type="InterPro" id="IPR022764">
    <property type="entry name" value="Peptidase_S54_rhomboid_dom"/>
</dbReference>
<dbReference type="PANTHER" id="PTHR43731:SF14">
    <property type="entry name" value="PRESENILIN-ASSOCIATED RHOMBOID-LIKE PROTEIN, MITOCHONDRIAL"/>
    <property type="match status" value="1"/>
</dbReference>
<feature type="transmembrane region" description="Helical" evidence="7">
    <location>
        <begin position="12"/>
        <end position="33"/>
    </location>
</feature>
<proteinExistence type="inferred from homology"/>
<feature type="transmembrane region" description="Helical" evidence="7">
    <location>
        <begin position="210"/>
        <end position="230"/>
    </location>
</feature>
<name>A0ABV9QTL8_9GAMM</name>
<feature type="transmembrane region" description="Helical" evidence="7">
    <location>
        <begin position="279"/>
        <end position="297"/>
    </location>
</feature>
<keyword evidence="10" id="KW-1185">Reference proteome</keyword>
<keyword evidence="9" id="KW-0645">Protease</keyword>
<keyword evidence="5 7" id="KW-1133">Transmembrane helix</keyword>
<dbReference type="Gene3D" id="1.20.1540.10">
    <property type="entry name" value="Rhomboid-like"/>
    <property type="match status" value="1"/>
</dbReference>
<gene>
    <name evidence="9" type="ORF">ACFO6Q_10360</name>
</gene>
<accession>A0ABV9QTL8</accession>
<dbReference type="Proteomes" id="UP001595886">
    <property type="component" value="Unassembled WGS sequence"/>
</dbReference>
<evidence type="ECO:0000256" key="3">
    <source>
        <dbReference type="ARBA" id="ARBA00022692"/>
    </source>
</evidence>
<keyword evidence="3 7" id="KW-0812">Transmembrane</keyword>
<evidence type="ECO:0000256" key="5">
    <source>
        <dbReference type="ARBA" id="ARBA00022989"/>
    </source>
</evidence>
<evidence type="ECO:0000313" key="10">
    <source>
        <dbReference type="Proteomes" id="UP001595886"/>
    </source>
</evidence>
<evidence type="ECO:0000259" key="8">
    <source>
        <dbReference type="Pfam" id="PF01694"/>
    </source>
</evidence>
<comment type="caution">
    <text evidence="9">The sequence shown here is derived from an EMBL/GenBank/DDBJ whole genome shotgun (WGS) entry which is preliminary data.</text>
</comment>
<feature type="transmembrane region" description="Helical" evidence="7">
    <location>
        <begin position="184"/>
        <end position="204"/>
    </location>
</feature>